<dbReference type="EMBL" id="CABIKM010000055">
    <property type="protein sequence ID" value="VUZ86444.1"/>
    <property type="molecule type" value="Genomic_DNA"/>
</dbReference>
<protein>
    <recommendedName>
        <fullName evidence="1">CinA-like protein</fullName>
    </recommendedName>
</protein>
<organism evidence="3 4">
    <name type="scientific">Candidatus Methylomirabilis lanthanidiphila</name>
    <dbReference type="NCBI Taxonomy" id="2211376"/>
    <lineage>
        <taxon>Bacteria</taxon>
        <taxon>Candidatus Methylomirabilota</taxon>
        <taxon>Candidatus Methylomirabilia</taxon>
        <taxon>Candidatus Methylomirabilales</taxon>
        <taxon>Candidatus Methylomirabilaceae</taxon>
        <taxon>Candidatus Methylomirabilis</taxon>
    </lineage>
</organism>
<comment type="similarity">
    <text evidence="1">Belongs to the CinA family.</text>
</comment>
<dbReference type="Proteomes" id="UP000334340">
    <property type="component" value="Unassembled WGS sequence"/>
</dbReference>
<dbReference type="PANTHER" id="PTHR13939">
    <property type="entry name" value="NICOTINAMIDE-NUCLEOTIDE AMIDOHYDROLASE PNCC"/>
    <property type="match status" value="1"/>
</dbReference>
<gene>
    <name evidence="3" type="primary">cinA</name>
    <name evidence="3" type="ORF">MELA_02847</name>
</gene>
<dbReference type="AlphaFoldDB" id="A0A564ZM98"/>
<dbReference type="Gene3D" id="3.40.980.10">
    <property type="entry name" value="MoaB/Mog-like domain"/>
    <property type="match status" value="1"/>
</dbReference>
<dbReference type="Pfam" id="PF18146">
    <property type="entry name" value="CinA_KH"/>
    <property type="match status" value="1"/>
</dbReference>
<sequence>MDREVRAEILTIGTELLLGQTIDTNAAYIGEQLAAAGIEVYWKSTVGDHDARIREALRVALSRSEVVITTGGLGPTEDDLTCRAIAAELDRPLILDQAVLESIRRRFTERAVAMSPNNERQAMIPEAAAVLPNPHGTAPGFVIRLGNGRMVAAVPGVPSEMRPMLNEQVIPRVCEAFGVKTRIRSRILKACGITESALDETISDLVRLSRNPTIGVLAYPGEIHIRLTVKTEREAEGDRLLDDLEHTIRKRLSQFLFGRDEERLEEVVGRLFLDAKATVAVAESCTGGLVCHRLTNLPGSSAYFVRGEVVYSNAAKERLLGVPHELIAEHGAVSRPVALAMAAGMRQTAGTDLALGITGIAGPGGGTTTKPVGLTYIALASDDGVTCREYRFLADRDTNKLLASQRALDILRRHLLSHQHAGQN</sequence>
<dbReference type="SUPFAM" id="SSF53218">
    <property type="entry name" value="Molybdenum cofactor biosynthesis proteins"/>
    <property type="match status" value="1"/>
</dbReference>
<accession>A0A564ZM98</accession>
<dbReference type="Gene3D" id="3.30.70.2860">
    <property type="match status" value="1"/>
</dbReference>
<dbReference type="HAMAP" id="MF_00226_B">
    <property type="entry name" value="CinA_B"/>
    <property type="match status" value="1"/>
</dbReference>
<evidence type="ECO:0000313" key="4">
    <source>
        <dbReference type="Proteomes" id="UP000334340"/>
    </source>
</evidence>
<dbReference type="Pfam" id="PF02464">
    <property type="entry name" value="CinA"/>
    <property type="match status" value="1"/>
</dbReference>
<dbReference type="Gene3D" id="3.90.950.20">
    <property type="entry name" value="CinA-like"/>
    <property type="match status" value="1"/>
</dbReference>
<evidence type="ECO:0000256" key="1">
    <source>
        <dbReference type="HAMAP-Rule" id="MF_00226"/>
    </source>
</evidence>
<dbReference type="InterPro" id="IPR008135">
    <property type="entry name" value="Competence-induced_CinA"/>
</dbReference>
<evidence type="ECO:0000313" key="3">
    <source>
        <dbReference type="EMBL" id="VUZ86444.1"/>
    </source>
</evidence>
<dbReference type="Pfam" id="PF00994">
    <property type="entry name" value="MoCF_biosynth"/>
    <property type="match status" value="1"/>
</dbReference>
<dbReference type="NCBIfam" id="TIGR00199">
    <property type="entry name" value="PncC_domain"/>
    <property type="match status" value="1"/>
</dbReference>
<dbReference type="InterPro" id="IPR050101">
    <property type="entry name" value="CinA"/>
</dbReference>
<dbReference type="NCBIfam" id="TIGR00200">
    <property type="entry name" value="cinA_nterm"/>
    <property type="match status" value="1"/>
</dbReference>
<dbReference type="NCBIfam" id="NF001813">
    <property type="entry name" value="PRK00549.1"/>
    <property type="match status" value="1"/>
</dbReference>
<dbReference type="InterPro" id="IPR036653">
    <property type="entry name" value="CinA-like_C"/>
</dbReference>
<dbReference type="InterPro" id="IPR041424">
    <property type="entry name" value="CinA_KH"/>
</dbReference>
<dbReference type="InterPro" id="IPR008136">
    <property type="entry name" value="CinA_C"/>
</dbReference>
<dbReference type="PANTHER" id="PTHR13939:SF0">
    <property type="entry name" value="NMN AMIDOHYDROLASE-LIKE PROTEIN YFAY"/>
    <property type="match status" value="1"/>
</dbReference>
<dbReference type="PIRSF" id="PIRSF006728">
    <property type="entry name" value="CinA"/>
    <property type="match status" value="1"/>
</dbReference>
<dbReference type="InterPro" id="IPR036425">
    <property type="entry name" value="MoaB/Mog-like_dom_sf"/>
</dbReference>
<dbReference type="CDD" id="cd00885">
    <property type="entry name" value="cinA"/>
    <property type="match status" value="1"/>
</dbReference>
<evidence type="ECO:0000259" key="2">
    <source>
        <dbReference type="SMART" id="SM00852"/>
    </source>
</evidence>
<feature type="domain" description="MoaB/Mog" evidence="2">
    <location>
        <begin position="8"/>
        <end position="176"/>
    </location>
</feature>
<name>A0A564ZM98_9BACT</name>
<dbReference type="InterPro" id="IPR001453">
    <property type="entry name" value="MoaB/Mog_dom"/>
</dbReference>
<proteinExistence type="inferred from homology"/>
<dbReference type="NCBIfam" id="TIGR00177">
    <property type="entry name" value="molyb_syn"/>
    <property type="match status" value="1"/>
</dbReference>
<dbReference type="SUPFAM" id="SSF142433">
    <property type="entry name" value="CinA-like"/>
    <property type="match status" value="1"/>
</dbReference>
<reference evidence="3 4" key="1">
    <citation type="submission" date="2019-07" db="EMBL/GenBank/DDBJ databases">
        <authorList>
            <person name="Cremers G."/>
        </authorList>
    </citation>
    <scope>NUCLEOTIDE SEQUENCE [LARGE SCALE GENOMIC DNA]</scope>
</reference>
<dbReference type="SMART" id="SM00852">
    <property type="entry name" value="MoCF_biosynth"/>
    <property type="match status" value="1"/>
</dbReference>
<keyword evidence="4" id="KW-1185">Reference proteome</keyword>